<dbReference type="STRING" id="372326.A0A1V4L1R1"/>
<proteinExistence type="predicted"/>
<dbReference type="EMBL" id="LSYS01000210">
    <property type="protein sequence ID" value="OPJ90582.1"/>
    <property type="molecule type" value="Genomic_DNA"/>
</dbReference>
<dbReference type="PANTHER" id="PTHR22891">
    <property type="entry name" value="EUKARYOTIC TRANSLATION INITIATION FACTOR 2C"/>
    <property type="match status" value="1"/>
</dbReference>
<dbReference type="InterPro" id="IPR003100">
    <property type="entry name" value="PAZ_dom"/>
</dbReference>
<keyword evidence="1" id="KW-0694">RNA-binding</keyword>
<dbReference type="GO" id="GO:0031047">
    <property type="term" value="P:regulatory ncRNA-mediated gene silencing"/>
    <property type="evidence" value="ECO:0007669"/>
    <property type="project" value="UniProtKB-KW"/>
</dbReference>
<sequence>MSMGKRGRFPLQQENGQTVECTVAQYFKDRHKLVLRYPHLPCLQVGQEQKHTYLPLEVCNIVAGQRCIKKLTDNQTSTMIRATARSAPDRQEEISKLVSVLLKSREVEGWT</sequence>
<dbReference type="InterPro" id="IPR036085">
    <property type="entry name" value="PAZ_dom_sf"/>
</dbReference>
<protein>
    <recommendedName>
        <fullName evidence="3">PAZ domain-containing protein</fullName>
    </recommendedName>
</protein>
<gene>
    <name evidence="4" type="ORF">AV530_018600</name>
</gene>
<evidence type="ECO:0000259" key="3">
    <source>
        <dbReference type="PROSITE" id="PS50821"/>
    </source>
</evidence>
<accession>A0A1V4L1R1</accession>
<evidence type="ECO:0000313" key="4">
    <source>
        <dbReference type="EMBL" id="OPJ90582.1"/>
    </source>
</evidence>
<comment type="caution">
    <text evidence="4">The sequence shown here is derived from an EMBL/GenBank/DDBJ whole genome shotgun (WGS) entry which is preliminary data.</text>
</comment>
<dbReference type="GO" id="GO:0003723">
    <property type="term" value="F:RNA binding"/>
    <property type="evidence" value="ECO:0007669"/>
    <property type="project" value="UniProtKB-KW"/>
</dbReference>
<dbReference type="PROSITE" id="PS50821">
    <property type="entry name" value="PAZ"/>
    <property type="match status" value="1"/>
</dbReference>
<name>A0A1V4L1R1_PATFA</name>
<organism evidence="4 5">
    <name type="scientific">Patagioenas fasciata monilis</name>
    <dbReference type="NCBI Taxonomy" id="372326"/>
    <lineage>
        <taxon>Eukaryota</taxon>
        <taxon>Metazoa</taxon>
        <taxon>Chordata</taxon>
        <taxon>Craniata</taxon>
        <taxon>Vertebrata</taxon>
        <taxon>Euteleostomi</taxon>
        <taxon>Archelosauria</taxon>
        <taxon>Archosauria</taxon>
        <taxon>Dinosauria</taxon>
        <taxon>Saurischia</taxon>
        <taxon>Theropoda</taxon>
        <taxon>Coelurosauria</taxon>
        <taxon>Aves</taxon>
        <taxon>Neognathae</taxon>
        <taxon>Neoaves</taxon>
        <taxon>Columbimorphae</taxon>
        <taxon>Columbiformes</taxon>
        <taxon>Columbidae</taxon>
        <taxon>Patagioenas</taxon>
    </lineage>
</organism>
<dbReference type="CDD" id="cd02846">
    <property type="entry name" value="PAZ_argonaute_like"/>
    <property type="match status" value="1"/>
</dbReference>
<dbReference type="Pfam" id="PF02170">
    <property type="entry name" value="PAZ"/>
    <property type="match status" value="1"/>
</dbReference>
<reference evidence="4 5" key="1">
    <citation type="submission" date="2016-02" db="EMBL/GenBank/DDBJ databases">
        <title>Band-tailed pigeon sequencing and assembly.</title>
        <authorList>
            <person name="Soares A.E."/>
            <person name="Novak B.J."/>
            <person name="Rice E.S."/>
            <person name="O'Connell B."/>
            <person name="Chang D."/>
            <person name="Weber S."/>
            <person name="Shapiro B."/>
        </authorList>
    </citation>
    <scope>NUCLEOTIDE SEQUENCE [LARGE SCALE GENOMIC DNA]</scope>
    <source>
        <strain evidence="4">BTP2013</strain>
        <tissue evidence="4">Blood</tissue>
    </source>
</reference>
<dbReference type="Gene3D" id="2.170.260.10">
    <property type="entry name" value="paz domain"/>
    <property type="match status" value="1"/>
</dbReference>
<dbReference type="Proteomes" id="UP000190648">
    <property type="component" value="Unassembled WGS sequence"/>
</dbReference>
<keyword evidence="2" id="KW-0943">RNA-mediated gene silencing</keyword>
<keyword evidence="5" id="KW-1185">Reference proteome</keyword>
<evidence type="ECO:0000256" key="1">
    <source>
        <dbReference type="ARBA" id="ARBA00022884"/>
    </source>
</evidence>
<evidence type="ECO:0000313" key="5">
    <source>
        <dbReference type="Proteomes" id="UP000190648"/>
    </source>
</evidence>
<dbReference type="SUPFAM" id="SSF101690">
    <property type="entry name" value="PAZ domain"/>
    <property type="match status" value="1"/>
</dbReference>
<dbReference type="AlphaFoldDB" id="A0A1V4L1R1"/>
<dbReference type="OrthoDB" id="10252740at2759"/>
<evidence type="ECO:0000256" key="2">
    <source>
        <dbReference type="ARBA" id="ARBA00023158"/>
    </source>
</evidence>
<feature type="domain" description="PAZ" evidence="3">
    <location>
        <begin position="1"/>
        <end position="63"/>
    </location>
</feature>